<keyword evidence="1" id="KW-1133">Transmembrane helix</keyword>
<feature type="signal peptide" evidence="1">
    <location>
        <begin position="1"/>
        <end position="23"/>
    </location>
</feature>
<dbReference type="PANTHER" id="PTHR34806">
    <property type="entry name" value="HIGH-AFFINITY NITRATE TRANSPORTER 3.2"/>
    <property type="match status" value="1"/>
</dbReference>
<proteinExistence type="inferred from homology"/>
<dbReference type="GO" id="GO:0010167">
    <property type="term" value="P:response to nitrate"/>
    <property type="evidence" value="ECO:0007669"/>
    <property type="project" value="UniProtKB-UniRule"/>
</dbReference>
<protein>
    <recommendedName>
        <fullName evidence="1">High-affinity nitrate transporter</fullName>
    </recommendedName>
</protein>
<name>A0A314Y4T0_PRUYE</name>
<dbReference type="EMBL" id="PJQY01001694">
    <property type="protein sequence ID" value="PQQ00450.1"/>
    <property type="molecule type" value="Genomic_DNA"/>
</dbReference>
<dbReference type="PIRSF" id="PIRSF012939">
    <property type="entry name" value="Transpt_NO3_Nar2"/>
    <property type="match status" value="1"/>
</dbReference>
<sequence>MASTGILLASLLLLSCLAETSHGVLFSSLKQTLIVTASPKEGQVYKAGVDKLTVSWGLNQSFPAGSDSTYKTIKVKFCYAPVSQVDRGWRKTVDSLSKDKTCQFKVVARPYSSSNQSFEWTIERDVPSATYFLRAYAYDAADVEVAYGQTTDAHKATNLFVVQGITGRHTSLDIASICFSAFSVLSLAGFFIAEKRKAKSSHEK</sequence>
<keyword evidence="1" id="KW-0812">Transmembrane</keyword>
<accession>A0A314Y4T0</accession>
<comment type="function">
    <text evidence="1">Involved in nitrate transport.</text>
</comment>
<evidence type="ECO:0000256" key="1">
    <source>
        <dbReference type="PIRNR" id="PIRNR012939"/>
    </source>
</evidence>
<organism evidence="2 3">
    <name type="scientific">Prunus yedoensis var. nudiflora</name>
    <dbReference type="NCBI Taxonomy" id="2094558"/>
    <lineage>
        <taxon>Eukaryota</taxon>
        <taxon>Viridiplantae</taxon>
        <taxon>Streptophyta</taxon>
        <taxon>Embryophyta</taxon>
        <taxon>Tracheophyta</taxon>
        <taxon>Spermatophyta</taxon>
        <taxon>Magnoliopsida</taxon>
        <taxon>eudicotyledons</taxon>
        <taxon>Gunneridae</taxon>
        <taxon>Pentapetalae</taxon>
        <taxon>rosids</taxon>
        <taxon>fabids</taxon>
        <taxon>Rosales</taxon>
        <taxon>Rosaceae</taxon>
        <taxon>Amygdaloideae</taxon>
        <taxon>Amygdaleae</taxon>
        <taxon>Prunus</taxon>
    </lineage>
</organism>
<comment type="caution">
    <text evidence="2">The sequence shown here is derived from an EMBL/GenBank/DDBJ whole genome shotgun (WGS) entry which is preliminary data.</text>
</comment>
<evidence type="ECO:0000313" key="2">
    <source>
        <dbReference type="EMBL" id="PQQ00450.1"/>
    </source>
</evidence>
<dbReference type="Proteomes" id="UP000250321">
    <property type="component" value="Unassembled WGS sequence"/>
</dbReference>
<gene>
    <name evidence="2" type="ORF">Pyn_08141</name>
</gene>
<keyword evidence="1" id="KW-0732">Signal</keyword>
<feature type="chain" id="PRO_5017106976" description="High-affinity nitrate transporter" evidence="1">
    <location>
        <begin position="24"/>
        <end position="204"/>
    </location>
</feature>
<dbReference type="AlphaFoldDB" id="A0A314Y4T0"/>
<dbReference type="GO" id="GO:0042128">
    <property type="term" value="P:nitrate assimilation"/>
    <property type="evidence" value="ECO:0007669"/>
    <property type="project" value="UniProtKB-UniRule"/>
</dbReference>
<dbReference type="PANTHER" id="PTHR34806:SF1">
    <property type="entry name" value="HIGH-AFFINITY NITRATE TRANSPORTER 3.1"/>
    <property type="match status" value="1"/>
</dbReference>
<keyword evidence="1" id="KW-0472">Membrane</keyword>
<keyword evidence="3" id="KW-1185">Reference proteome</keyword>
<dbReference type="GO" id="GO:0005886">
    <property type="term" value="C:plasma membrane"/>
    <property type="evidence" value="ECO:0007669"/>
    <property type="project" value="UniProtKB-UniRule"/>
</dbReference>
<dbReference type="Pfam" id="PF16974">
    <property type="entry name" value="NAR2"/>
    <property type="match status" value="1"/>
</dbReference>
<reference evidence="2 3" key="1">
    <citation type="submission" date="2018-02" db="EMBL/GenBank/DDBJ databases">
        <title>Draft genome of wild Prunus yedoensis var. nudiflora.</title>
        <authorList>
            <person name="Baek S."/>
            <person name="Kim J.-H."/>
            <person name="Choi K."/>
            <person name="Kim G.-B."/>
            <person name="Cho A."/>
            <person name="Jang H."/>
            <person name="Shin C.-H."/>
            <person name="Yu H.-J."/>
            <person name="Mun J.-H."/>
        </authorList>
    </citation>
    <scope>NUCLEOTIDE SEQUENCE [LARGE SCALE GENOMIC DNA]</scope>
    <source>
        <strain evidence="3">cv. Jeju island</strain>
        <tissue evidence="2">Leaf</tissue>
    </source>
</reference>
<comment type="similarity">
    <text evidence="1">Belongs to the NAR2 family.</text>
</comment>
<keyword evidence="1" id="KW-0534">Nitrate assimilation</keyword>
<dbReference type="OrthoDB" id="2015470at2759"/>
<dbReference type="GO" id="GO:0015112">
    <property type="term" value="F:nitrate transmembrane transporter activity"/>
    <property type="evidence" value="ECO:0007669"/>
    <property type="project" value="TreeGrafter"/>
</dbReference>
<dbReference type="STRING" id="2094558.A0A314Y4T0"/>
<feature type="transmembrane region" description="Helical" evidence="1">
    <location>
        <begin position="174"/>
        <end position="193"/>
    </location>
</feature>
<evidence type="ECO:0000313" key="3">
    <source>
        <dbReference type="Proteomes" id="UP000250321"/>
    </source>
</evidence>
<dbReference type="InterPro" id="IPR016605">
    <property type="entry name" value="Transptr_NO3_Nar2"/>
</dbReference>
<keyword evidence="1" id="KW-1003">Cell membrane</keyword>